<feature type="non-terminal residue" evidence="2">
    <location>
        <position position="1"/>
    </location>
</feature>
<keyword evidence="1" id="KW-1133">Transmembrane helix</keyword>
<keyword evidence="1" id="KW-0472">Membrane</keyword>
<evidence type="ECO:0000256" key="1">
    <source>
        <dbReference type="SAM" id="Phobius"/>
    </source>
</evidence>
<dbReference type="AlphaFoldDB" id="A0A9P6AF31"/>
<dbReference type="EMBL" id="MU129215">
    <property type="protein sequence ID" value="KAF9504538.1"/>
    <property type="molecule type" value="Genomic_DNA"/>
</dbReference>
<accession>A0A9P6AF31</accession>
<keyword evidence="3" id="KW-1185">Reference proteome</keyword>
<feature type="non-terminal residue" evidence="2">
    <location>
        <position position="117"/>
    </location>
</feature>
<organism evidence="2 3">
    <name type="scientific">Hydnum rufescens UP504</name>
    <dbReference type="NCBI Taxonomy" id="1448309"/>
    <lineage>
        <taxon>Eukaryota</taxon>
        <taxon>Fungi</taxon>
        <taxon>Dikarya</taxon>
        <taxon>Basidiomycota</taxon>
        <taxon>Agaricomycotina</taxon>
        <taxon>Agaricomycetes</taxon>
        <taxon>Cantharellales</taxon>
        <taxon>Hydnaceae</taxon>
        <taxon>Hydnum</taxon>
    </lineage>
</organism>
<reference evidence="2" key="1">
    <citation type="journal article" date="2020" name="Nat. Commun.">
        <title>Large-scale genome sequencing of mycorrhizal fungi provides insights into the early evolution of symbiotic traits.</title>
        <authorList>
            <person name="Miyauchi S."/>
            <person name="Kiss E."/>
            <person name="Kuo A."/>
            <person name="Drula E."/>
            <person name="Kohler A."/>
            <person name="Sanchez-Garcia M."/>
            <person name="Morin E."/>
            <person name="Andreopoulos B."/>
            <person name="Barry K.W."/>
            <person name="Bonito G."/>
            <person name="Buee M."/>
            <person name="Carver A."/>
            <person name="Chen C."/>
            <person name="Cichocki N."/>
            <person name="Clum A."/>
            <person name="Culley D."/>
            <person name="Crous P.W."/>
            <person name="Fauchery L."/>
            <person name="Girlanda M."/>
            <person name="Hayes R.D."/>
            <person name="Keri Z."/>
            <person name="LaButti K."/>
            <person name="Lipzen A."/>
            <person name="Lombard V."/>
            <person name="Magnuson J."/>
            <person name="Maillard F."/>
            <person name="Murat C."/>
            <person name="Nolan M."/>
            <person name="Ohm R.A."/>
            <person name="Pangilinan J."/>
            <person name="Pereira M.F."/>
            <person name="Perotto S."/>
            <person name="Peter M."/>
            <person name="Pfister S."/>
            <person name="Riley R."/>
            <person name="Sitrit Y."/>
            <person name="Stielow J.B."/>
            <person name="Szollosi G."/>
            <person name="Zifcakova L."/>
            <person name="Stursova M."/>
            <person name="Spatafora J.W."/>
            <person name="Tedersoo L."/>
            <person name="Vaario L.M."/>
            <person name="Yamada A."/>
            <person name="Yan M."/>
            <person name="Wang P."/>
            <person name="Xu J."/>
            <person name="Bruns T."/>
            <person name="Baldrian P."/>
            <person name="Vilgalys R."/>
            <person name="Dunand C."/>
            <person name="Henrissat B."/>
            <person name="Grigoriev I.V."/>
            <person name="Hibbett D."/>
            <person name="Nagy L.G."/>
            <person name="Martin F.M."/>
        </authorList>
    </citation>
    <scope>NUCLEOTIDE SEQUENCE</scope>
    <source>
        <strain evidence="2">UP504</strain>
    </source>
</reference>
<keyword evidence="1" id="KW-0812">Transmembrane</keyword>
<evidence type="ECO:0000313" key="2">
    <source>
        <dbReference type="EMBL" id="KAF9504538.1"/>
    </source>
</evidence>
<comment type="caution">
    <text evidence="2">The sequence shown here is derived from an EMBL/GenBank/DDBJ whole genome shotgun (WGS) entry which is preliminary data.</text>
</comment>
<dbReference type="Proteomes" id="UP000886523">
    <property type="component" value="Unassembled WGS sequence"/>
</dbReference>
<evidence type="ECO:0000313" key="3">
    <source>
        <dbReference type="Proteomes" id="UP000886523"/>
    </source>
</evidence>
<sequence length="117" mass="13118">LPTLVWPFMRWCQETSYGWHEGPGPVPINCECGKNSYCVEVTAVYMDWLENHLLSYCECRPLALTLLGIGLFPALLICPSIALSLGHLLFVSKLFIHISPNITAWCSTIHSNLVERG</sequence>
<proteinExistence type="predicted"/>
<name>A0A9P6AF31_9AGAM</name>
<protein>
    <submittedName>
        <fullName evidence="2">Uncharacterized protein</fullName>
    </submittedName>
</protein>
<gene>
    <name evidence="2" type="ORF">BS47DRAFT_1266162</name>
</gene>
<feature type="transmembrane region" description="Helical" evidence="1">
    <location>
        <begin position="62"/>
        <end position="90"/>
    </location>
</feature>
<dbReference type="OrthoDB" id="3067228at2759"/>